<evidence type="ECO:0000313" key="4">
    <source>
        <dbReference type="Proteomes" id="UP000004947"/>
    </source>
</evidence>
<dbReference type="eggNOG" id="COG3568">
    <property type="taxonomic scope" value="Bacteria"/>
</dbReference>
<dbReference type="OrthoDB" id="5447300at2"/>
<dbReference type="AlphaFoldDB" id="A6DRV8"/>
<organism evidence="3 4">
    <name type="scientific">Lentisphaera araneosa HTCC2155</name>
    <dbReference type="NCBI Taxonomy" id="313628"/>
    <lineage>
        <taxon>Bacteria</taxon>
        <taxon>Pseudomonadati</taxon>
        <taxon>Lentisphaerota</taxon>
        <taxon>Lentisphaeria</taxon>
        <taxon>Lentisphaerales</taxon>
        <taxon>Lentisphaeraceae</taxon>
        <taxon>Lentisphaera</taxon>
    </lineage>
</organism>
<dbReference type="RefSeq" id="WP_007280576.1">
    <property type="nucleotide sequence ID" value="NZ_ABCK01000026.1"/>
</dbReference>
<dbReference type="InterPro" id="IPR036691">
    <property type="entry name" value="Endo/exonu/phosph_ase_sf"/>
</dbReference>
<keyword evidence="4" id="KW-1185">Reference proteome</keyword>
<accession>A6DRV8</accession>
<evidence type="ECO:0000256" key="1">
    <source>
        <dbReference type="SAM" id="SignalP"/>
    </source>
</evidence>
<feature type="domain" description="Endonuclease/exonuclease/phosphatase" evidence="2">
    <location>
        <begin position="35"/>
        <end position="256"/>
    </location>
</feature>
<feature type="signal peptide" evidence="1">
    <location>
        <begin position="1"/>
        <end position="23"/>
    </location>
</feature>
<gene>
    <name evidence="3" type="ORF">LNTAR_25155</name>
</gene>
<dbReference type="EMBL" id="ABCK01000026">
    <property type="protein sequence ID" value="EDM25643.1"/>
    <property type="molecule type" value="Genomic_DNA"/>
</dbReference>
<dbReference type="SUPFAM" id="SSF56219">
    <property type="entry name" value="DNase I-like"/>
    <property type="match status" value="1"/>
</dbReference>
<evidence type="ECO:0000313" key="3">
    <source>
        <dbReference type="EMBL" id="EDM25643.1"/>
    </source>
</evidence>
<dbReference type="InterPro" id="IPR005135">
    <property type="entry name" value="Endo/exonuclease/phosphatase"/>
</dbReference>
<protein>
    <recommendedName>
        <fullName evidence="2">Endonuclease/exonuclease/phosphatase domain-containing protein</fullName>
    </recommendedName>
</protein>
<feature type="chain" id="PRO_5002692492" description="Endonuclease/exonuclease/phosphatase domain-containing protein" evidence="1">
    <location>
        <begin position="24"/>
        <end position="275"/>
    </location>
</feature>
<dbReference type="STRING" id="313628.LNTAR_25155"/>
<dbReference type="Gene3D" id="3.60.10.10">
    <property type="entry name" value="Endonuclease/exonuclease/phosphatase"/>
    <property type="match status" value="1"/>
</dbReference>
<reference evidence="3 4" key="1">
    <citation type="journal article" date="2010" name="J. Bacteriol.">
        <title>Genome sequence of Lentisphaera araneosa HTCC2155T, the type species of the order Lentisphaerales in the phylum Lentisphaerae.</title>
        <authorList>
            <person name="Thrash J.C."/>
            <person name="Cho J.C."/>
            <person name="Vergin K.L."/>
            <person name="Morris R.M."/>
            <person name="Giovannoni S.J."/>
        </authorList>
    </citation>
    <scope>NUCLEOTIDE SEQUENCE [LARGE SCALE GENOMIC DNA]</scope>
    <source>
        <strain evidence="3 4">HTCC2155</strain>
    </source>
</reference>
<dbReference type="Pfam" id="PF03372">
    <property type="entry name" value="Exo_endo_phos"/>
    <property type="match status" value="1"/>
</dbReference>
<comment type="caution">
    <text evidence="3">The sequence shown here is derived from an EMBL/GenBank/DDBJ whole genome shotgun (WGS) entry which is preliminary data.</text>
</comment>
<keyword evidence="1" id="KW-0732">Signal</keyword>
<proteinExistence type="predicted"/>
<name>A6DRV8_9BACT</name>
<dbReference type="GO" id="GO:0003824">
    <property type="term" value="F:catalytic activity"/>
    <property type="evidence" value="ECO:0007669"/>
    <property type="project" value="InterPro"/>
</dbReference>
<evidence type="ECO:0000259" key="2">
    <source>
        <dbReference type="Pfam" id="PF03372"/>
    </source>
</evidence>
<sequence>MNSIKLLALTFAYLCIFTSNLTASEPDKSLTVRVASYNVEFGKSATPEQIGEMFKPYNLDIIGFDEAPDGDWTARVGKVLGMKYSFVGKISSANHKDKYKTILSRTPLERKVEHDLSVDRRRCWNPASAVRAVTKIDGVAIAFYSLHICSTRDREKIGHAYKLVGEVLRKETTERVIVVGDFNNNIGDAAMNTFKKAGFKATWKDLKIDVSKEYTYNAFDPKKNLGVIDHILCKTSAGAKVTAGGIIELKKPLSDHKPIWAEIIFPRELKTKKTL</sequence>
<dbReference type="Proteomes" id="UP000004947">
    <property type="component" value="Unassembled WGS sequence"/>
</dbReference>